<sequence>SLLDLPDEVIEMIFSHLSLADQFRVRVNKRLRKIEERMEERGEGSKEMLDRVTLFWTSQSTFAICVNKGRNRQVSFSTIVTVLRRLNGRIHKLSLALFQVC</sequence>
<evidence type="ECO:0000259" key="1">
    <source>
        <dbReference type="PROSITE" id="PS50181"/>
    </source>
</evidence>
<dbReference type="AlphaFoldDB" id="A0AAV5VSB8"/>
<dbReference type="CDD" id="cd09917">
    <property type="entry name" value="F-box_SF"/>
    <property type="match status" value="1"/>
</dbReference>
<accession>A0AAV5VSB8</accession>
<dbReference type="SUPFAM" id="SSF81383">
    <property type="entry name" value="F-box domain"/>
    <property type="match status" value="1"/>
</dbReference>
<gene>
    <name evidence="2" type="ORF">PFISCL1PPCAC_12219</name>
</gene>
<proteinExistence type="predicted"/>
<protein>
    <recommendedName>
        <fullName evidence="1">F-box domain-containing protein</fullName>
    </recommendedName>
</protein>
<feature type="non-terminal residue" evidence="2">
    <location>
        <position position="1"/>
    </location>
</feature>
<organism evidence="2 3">
    <name type="scientific">Pristionchus fissidentatus</name>
    <dbReference type="NCBI Taxonomy" id="1538716"/>
    <lineage>
        <taxon>Eukaryota</taxon>
        <taxon>Metazoa</taxon>
        <taxon>Ecdysozoa</taxon>
        <taxon>Nematoda</taxon>
        <taxon>Chromadorea</taxon>
        <taxon>Rhabditida</taxon>
        <taxon>Rhabditina</taxon>
        <taxon>Diplogasteromorpha</taxon>
        <taxon>Diplogasteroidea</taxon>
        <taxon>Neodiplogasteridae</taxon>
        <taxon>Pristionchus</taxon>
    </lineage>
</organism>
<name>A0AAV5VSB8_9BILA</name>
<dbReference type="Proteomes" id="UP001432322">
    <property type="component" value="Unassembled WGS sequence"/>
</dbReference>
<feature type="domain" description="F-box" evidence="1">
    <location>
        <begin position="1"/>
        <end position="59"/>
    </location>
</feature>
<reference evidence="2" key="1">
    <citation type="submission" date="2023-10" db="EMBL/GenBank/DDBJ databases">
        <title>Genome assembly of Pristionchus species.</title>
        <authorList>
            <person name="Yoshida K."/>
            <person name="Sommer R.J."/>
        </authorList>
    </citation>
    <scope>NUCLEOTIDE SEQUENCE</scope>
    <source>
        <strain evidence="2">RS5133</strain>
    </source>
</reference>
<keyword evidence="3" id="KW-1185">Reference proteome</keyword>
<dbReference type="EMBL" id="BTSY01000003">
    <property type="protein sequence ID" value="GMT20922.1"/>
    <property type="molecule type" value="Genomic_DNA"/>
</dbReference>
<evidence type="ECO:0000313" key="3">
    <source>
        <dbReference type="Proteomes" id="UP001432322"/>
    </source>
</evidence>
<dbReference type="InterPro" id="IPR036047">
    <property type="entry name" value="F-box-like_dom_sf"/>
</dbReference>
<comment type="caution">
    <text evidence="2">The sequence shown here is derived from an EMBL/GenBank/DDBJ whole genome shotgun (WGS) entry which is preliminary data.</text>
</comment>
<evidence type="ECO:0000313" key="2">
    <source>
        <dbReference type="EMBL" id="GMT20922.1"/>
    </source>
</evidence>
<dbReference type="Pfam" id="PF00646">
    <property type="entry name" value="F-box"/>
    <property type="match status" value="1"/>
</dbReference>
<dbReference type="PROSITE" id="PS50181">
    <property type="entry name" value="FBOX"/>
    <property type="match status" value="1"/>
</dbReference>
<dbReference type="InterPro" id="IPR001810">
    <property type="entry name" value="F-box_dom"/>
</dbReference>